<evidence type="ECO:0000256" key="1">
    <source>
        <dbReference type="ARBA" id="ARBA00022478"/>
    </source>
</evidence>
<evidence type="ECO:0000256" key="7">
    <source>
        <dbReference type="ARBA" id="ARBA00022771"/>
    </source>
</evidence>
<dbReference type="Pfam" id="PF13155">
    <property type="entry name" value="Toprim_2"/>
    <property type="match status" value="1"/>
</dbReference>
<dbReference type="HAMAP" id="MF_00974">
    <property type="entry name" value="DNA_primase_DnaG"/>
    <property type="match status" value="1"/>
</dbReference>
<comment type="domain">
    <text evidence="12">Contains an N-terminal zinc-binding domain, a central core domain that contains the primase activity, and a C-terminal DnaB-binding domain.</text>
</comment>
<dbReference type="GO" id="GO:0006269">
    <property type="term" value="P:DNA replication, synthesis of primer"/>
    <property type="evidence" value="ECO:0007669"/>
    <property type="project" value="UniProtKB-UniRule"/>
</dbReference>
<dbReference type="Gene3D" id="3.90.980.10">
    <property type="entry name" value="DNA primase, catalytic core, N-terminal domain"/>
    <property type="match status" value="1"/>
</dbReference>
<name>A0A250JCH7_9BACT</name>
<evidence type="ECO:0000256" key="12">
    <source>
        <dbReference type="HAMAP-Rule" id="MF_00974"/>
    </source>
</evidence>
<dbReference type="Gene3D" id="3.90.580.10">
    <property type="entry name" value="Zinc finger, CHC2-type domain"/>
    <property type="match status" value="1"/>
</dbReference>
<evidence type="ECO:0000256" key="2">
    <source>
        <dbReference type="ARBA" id="ARBA00022515"/>
    </source>
</evidence>
<keyword evidence="3 12" id="KW-0808">Transferase</keyword>
<evidence type="ECO:0000256" key="8">
    <source>
        <dbReference type="ARBA" id="ARBA00022833"/>
    </source>
</evidence>
<evidence type="ECO:0000256" key="6">
    <source>
        <dbReference type="ARBA" id="ARBA00022723"/>
    </source>
</evidence>
<dbReference type="SMART" id="SM00400">
    <property type="entry name" value="ZnF_CHCC"/>
    <property type="match status" value="1"/>
</dbReference>
<accession>A0A250JCH7</accession>
<dbReference type="PANTHER" id="PTHR30313:SF2">
    <property type="entry name" value="DNA PRIMASE"/>
    <property type="match status" value="1"/>
</dbReference>
<dbReference type="GO" id="GO:1990077">
    <property type="term" value="C:primosome complex"/>
    <property type="evidence" value="ECO:0007669"/>
    <property type="project" value="UniProtKB-KW"/>
</dbReference>
<organism evidence="17 18">
    <name type="scientific">Cystobacter fuscus</name>
    <dbReference type="NCBI Taxonomy" id="43"/>
    <lineage>
        <taxon>Bacteria</taxon>
        <taxon>Pseudomonadati</taxon>
        <taxon>Myxococcota</taxon>
        <taxon>Myxococcia</taxon>
        <taxon>Myxococcales</taxon>
        <taxon>Cystobacterineae</taxon>
        <taxon>Archangiaceae</taxon>
        <taxon>Cystobacter</taxon>
    </lineage>
</organism>
<dbReference type="AlphaFoldDB" id="A0A250JCH7"/>
<dbReference type="InterPro" id="IPR006171">
    <property type="entry name" value="TOPRIM_dom"/>
</dbReference>
<comment type="cofactor">
    <cofactor evidence="12 13 14">
        <name>Zn(2+)</name>
        <dbReference type="ChEBI" id="CHEBI:29105"/>
    </cofactor>
    <text evidence="12 13 14">Binds 1 zinc ion per monomer.</text>
</comment>
<dbReference type="Pfam" id="PF08275">
    <property type="entry name" value="DNAG_N"/>
    <property type="match status" value="1"/>
</dbReference>
<dbReference type="RefSeq" id="WP_095989291.1">
    <property type="nucleotide sequence ID" value="NZ_CP022098.1"/>
</dbReference>
<reference evidence="17 18" key="1">
    <citation type="submission" date="2017-06" db="EMBL/GenBank/DDBJ databases">
        <title>Sequencing and comparative analysis of myxobacterial genomes.</title>
        <authorList>
            <person name="Rupp O."/>
            <person name="Goesmann A."/>
            <person name="Sogaard-Andersen L."/>
        </authorList>
    </citation>
    <scope>NUCLEOTIDE SEQUENCE [LARGE SCALE GENOMIC DNA]</scope>
    <source>
        <strain evidence="17 18">DSM 52655</strain>
    </source>
</reference>
<evidence type="ECO:0000256" key="9">
    <source>
        <dbReference type="ARBA" id="ARBA00022842"/>
    </source>
</evidence>
<dbReference type="FunFam" id="3.90.580.10:FF:000001">
    <property type="entry name" value="DNA primase"/>
    <property type="match status" value="1"/>
</dbReference>
<dbReference type="GO" id="GO:0008270">
    <property type="term" value="F:zinc ion binding"/>
    <property type="evidence" value="ECO:0007669"/>
    <property type="project" value="UniProtKB-UniRule"/>
</dbReference>
<gene>
    <name evidence="12" type="primary">dnaG</name>
    <name evidence="17" type="ORF">CYFUS_007061</name>
</gene>
<dbReference type="CDD" id="cd03364">
    <property type="entry name" value="TOPRIM_DnaG_primases"/>
    <property type="match status" value="1"/>
</dbReference>
<dbReference type="Gene3D" id="3.40.1360.10">
    <property type="match status" value="1"/>
</dbReference>
<dbReference type="Proteomes" id="UP000217257">
    <property type="component" value="Chromosome"/>
</dbReference>
<evidence type="ECO:0000259" key="16">
    <source>
        <dbReference type="PROSITE" id="PS50880"/>
    </source>
</evidence>
<dbReference type="EC" id="2.7.7.101" evidence="12"/>
<dbReference type="InterPro" id="IPR002694">
    <property type="entry name" value="Znf_CHC2"/>
</dbReference>
<dbReference type="NCBIfam" id="TIGR01391">
    <property type="entry name" value="dnaG"/>
    <property type="match status" value="1"/>
</dbReference>
<dbReference type="InterPro" id="IPR050219">
    <property type="entry name" value="DnaG_primase"/>
</dbReference>
<dbReference type="SUPFAM" id="SSF57783">
    <property type="entry name" value="Zinc beta-ribbon"/>
    <property type="match status" value="1"/>
</dbReference>
<keyword evidence="5 12" id="KW-0235">DNA replication</keyword>
<keyword evidence="7 12" id="KW-0863">Zinc-finger</keyword>
<dbReference type="Pfam" id="PF01807">
    <property type="entry name" value="Zn_ribbon_DnaG"/>
    <property type="match status" value="1"/>
</dbReference>
<feature type="region of interest" description="Disordered" evidence="15">
    <location>
        <begin position="434"/>
        <end position="475"/>
    </location>
</feature>
<feature type="compositionally biased region" description="Pro residues" evidence="15">
    <location>
        <begin position="438"/>
        <end position="475"/>
    </location>
</feature>
<comment type="function">
    <text evidence="12 13">RNA polymerase that catalyzes the synthesis of short RNA molecules used as primers for DNA polymerase during DNA replication.</text>
</comment>
<keyword evidence="6 12" id="KW-0479">Metal-binding</keyword>
<keyword evidence="10 12" id="KW-0238">DNA-binding</keyword>
<evidence type="ECO:0000256" key="15">
    <source>
        <dbReference type="SAM" id="MobiDB-lite"/>
    </source>
</evidence>
<evidence type="ECO:0000256" key="10">
    <source>
        <dbReference type="ARBA" id="ARBA00023125"/>
    </source>
</evidence>
<dbReference type="PANTHER" id="PTHR30313">
    <property type="entry name" value="DNA PRIMASE"/>
    <property type="match status" value="1"/>
</dbReference>
<proteinExistence type="inferred from homology"/>
<dbReference type="InterPro" id="IPR013264">
    <property type="entry name" value="DNAG_N"/>
</dbReference>
<dbReference type="SMART" id="SM00493">
    <property type="entry name" value="TOPRIM"/>
    <property type="match status" value="1"/>
</dbReference>
<keyword evidence="8 12" id="KW-0862">Zinc</keyword>
<dbReference type="PIRSF" id="PIRSF002811">
    <property type="entry name" value="DnaG"/>
    <property type="match status" value="1"/>
</dbReference>
<comment type="catalytic activity">
    <reaction evidence="12">
        <text>ssDNA + n NTP = ssDNA/pppN(pN)n-1 hybrid + (n-1) diphosphate.</text>
        <dbReference type="EC" id="2.7.7.101"/>
    </reaction>
</comment>
<dbReference type="GO" id="GO:0003677">
    <property type="term" value="F:DNA binding"/>
    <property type="evidence" value="ECO:0007669"/>
    <property type="project" value="UniProtKB-KW"/>
</dbReference>
<evidence type="ECO:0000313" key="18">
    <source>
        <dbReference type="Proteomes" id="UP000217257"/>
    </source>
</evidence>
<sequence>MAARASRPQEVDLVIPEHKIQEVLERVDLVSLVSRYVELKKAGREYKGRCPFHQEKTPSFYVIPEKRFYFCHGCRASGDAVAFVQRYLGKTFIDAIRDLAREVGVDLEAAQDPAARERQQLKEATDLAAEHFRALLWEEEGRRARDYLASRDISEETARAFGLGWAPDSWSSLADKLTQAGMVEWGLNAGLVNRRQKGEGYYDFFRGRLIIPIRAPEGRPIAFGARLVGSDEGPKYLNSRESRLYNKSETLFGMDQARDEIRRRKAAVLVEGYFDCIALHQEGVKHTVALCSTALTPGHLKALGRAEARELFLLLDGDQAGLAAVERLAGPLLAAGAAAKVALLPTGDDPDTFIRREGTAGLERLLTEARPLTAHVFSTVLPQGKEASFEEKMAALERLKPVSAQLPVGLVRSAFFAALSAWCGLPAAELESALRSKAPPPPPTPAPRAGPSGRPGPAPGRAPSPPGRAPPPVKPPDSLEALYVATILREPRLIARDTFRVHDELSHSGLRLVLAHATSGHGAEDALFEAPDLVKRAVEAAMRQLASLQGSALEHYFLQVCRSIMLRRIKLQLDYIGRVTAQTAGAMDLSEEAKQLFAQRMELLALKKRVEEETHLPAGTKSPMQPV</sequence>
<dbReference type="GO" id="GO:0000428">
    <property type="term" value="C:DNA-directed RNA polymerase complex"/>
    <property type="evidence" value="ECO:0007669"/>
    <property type="project" value="UniProtKB-KW"/>
</dbReference>
<dbReference type="EMBL" id="CP022098">
    <property type="protein sequence ID" value="ATB41595.1"/>
    <property type="molecule type" value="Genomic_DNA"/>
</dbReference>
<dbReference type="GO" id="GO:0003899">
    <property type="term" value="F:DNA-directed RNA polymerase activity"/>
    <property type="evidence" value="ECO:0007669"/>
    <property type="project" value="UniProtKB-UniRule"/>
</dbReference>
<evidence type="ECO:0000313" key="17">
    <source>
        <dbReference type="EMBL" id="ATB41595.1"/>
    </source>
</evidence>
<comment type="subunit">
    <text evidence="12">Monomer. Interacts with DnaB.</text>
</comment>
<dbReference type="InterPro" id="IPR006295">
    <property type="entry name" value="DNA_primase_DnaG"/>
</dbReference>
<keyword evidence="1 12" id="KW-0240">DNA-directed RNA polymerase</keyword>
<protein>
    <recommendedName>
        <fullName evidence="12 13">DNA primase</fullName>
        <ecNumber evidence="12">2.7.7.101</ecNumber>
    </recommendedName>
</protein>
<dbReference type="InterPro" id="IPR036977">
    <property type="entry name" value="DNA_primase_Znf_CHC2"/>
</dbReference>
<evidence type="ECO:0000256" key="14">
    <source>
        <dbReference type="PIRSR" id="PIRSR002811-1"/>
    </source>
</evidence>
<keyword evidence="4 12" id="KW-0548">Nucleotidyltransferase</keyword>
<dbReference type="SUPFAM" id="SSF56731">
    <property type="entry name" value="DNA primase core"/>
    <property type="match status" value="1"/>
</dbReference>
<evidence type="ECO:0000256" key="3">
    <source>
        <dbReference type="ARBA" id="ARBA00022679"/>
    </source>
</evidence>
<evidence type="ECO:0000256" key="11">
    <source>
        <dbReference type="ARBA" id="ARBA00023163"/>
    </source>
</evidence>
<evidence type="ECO:0000256" key="4">
    <source>
        <dbReference type="ARBA" id="ARBA00022695"/>
    </source>
</evidence>
<dbReference type="InterPro" id="IPR037068">
    <property type="entry name" value="DNA_primase_core_N_sf"/>
</dbReference>
<evidence type="ECO:0000256" key="13">
    <source>
        <dbReference type="PIRNR" id="PIRNR002811"/>
    </source>
</evidence>
<feature type="zinc finger region" description="CHC2-type" evidence="12 14">
    <location>
        <begin position="50"/>
        <end position="74"/>
    </location>
</feature>
<dbReference type="KEGG" id="cfus:CYFUS_007061"/>
<dbReference type="PROSITE" id="PS50880">
    <property type="entry name" value="TOPRIM"/>
    <property type="match status" value="1"/>
</dbReference>
<evidence type="ECO:0000256" key="5">
    <source>
        <dbReference type="ARBA" id="ARBA00022705"/>
    </source>
</evidence>
<comment type="similarity">
    <text evidence="12 13">Belongs to the DnaG primase family.</text>
</comment>
<dbReference type="InterPro" id="IPR034151">
    <property type="entry name" value="TOPRIM_DnaG_bac"/>
</dbReference>
<feature type="domain" description="Toprim" evidence="16">
    <location>
        <begin position="265"/>
        <end position="358"/>
    </location>
</feature>
<dbReference type="InterPro" id="IPR030846">
    <property type="entry name" value="DnaG_bac"/>
</dbReference>
<keyword evidence="11 12" id="KW-0804">Transcription</keyword>
<keyword evidence="9" id="KW-0460">Magnesium</keyword>
<dbReference type="GO" id="GO:0005737">
    <property type="term" value="C:cytoplasm"/>
    <property type="evidence" value="ECO:0007669"/>
    <property type="project" value="TreeGrafter"/>
</dbReference>
<keyword evidence="2 12" id="KW-0639">Primosome</keyword>